<keyword evidence="6" id="KW-1185">Reference proteome</keyword>
<evidence type="ECO:0000313" key="5">
    <source>
        <dbReference type="EMBL" id="KAI5068133.1"/>
    </source>
</evidence>
<evidence type="ECO:0000256" key="2">
    <source>
        <dbReference type="ARBA" id="ARBA00022980"/>
    </source>
</evidence>
<sequence length="201" mass="22816">MAARSVTRAVQQAYQSPYRLFPFLVQQQGLSPPALREDADKILHKSSAFPPFYDEKSQQPWISRSDFGLPLHRDAGNSHATLSPHFEGQLCTSMQRLGIQPSLLLSEDNVQIPDFTHRISKLLWKFSNLNYLPPSTEVDEVILPSQSEEDSSPMLMSTKRTFNPSTIVRKRRHGFLARKATVGGRRVLARRFAKGRKRLSA</sequence>
<dbReference type="HAMAP" id="MF_00391">
    <property type="entry name" value="Ribosomal_bL34"/>
    <property type="match status" value="1"/>
</dbReference>
<proteinExistence type="inferred from homology"/>
<keyword evidence="2" id="KW-0689">Ribosomal protein</keyword>
<evidence type="ECO:0000256" key="4">
    <source>
        <dbReference type="ARBA" id="ARBA00035274"/>
    </source>
</evidence>
<organism evidence="5 6">
    <name type="scientific">Adiantum capillus-veneris</name>
    <name type="common">Maidenhair fern</name>
    <dbReference type="NCBI Taxonomy" id="13818"/>
    <lineage>
        <taxon>Eukaryota</taxon>
        <taxon>Viridiplantae</taxon>
        <taxon>Streptophyta</taxon>
        <taxon>Embryophyta</taxon>
        <taxon>Tracheophyta</taxon>
        <taxon>Polypodiopsida</taxon>
        <taxon>Polypodiidae</taxon>
        <taxon>Polypodiales</taxon>
        <taxon>Pteridineae</taxon>
        <taxon>Pteridaceae</taxon>
        <taxon>Vittarioideae</taxon>
        <taxon>Adiantum</taxon>
    </lineage>
</organism>
<dbReference type="AlphaFoldDB" id="A0A9D4UIN3"/>
<dbReference type="PANTHER" id="PTHR14503">
    <property type="entry name" value="MITOCHONDRIAL RIBOSOMAL PROTEIN 34 FAMILY MEMBER"/>
    <property type="match status" value="1"/>
</dbReference>
<reference evidence="5" key="1">
    <citation type="submission" date="2021-01" db="EMBL/GenBank/DDBJ databases">
        <title>Adiantum capillus-veneris genome.</title>
        <authorList>
            <person name="Fang Y."/>
            <person name="Liao Q."/>
        </authorList>
    </citation>
    <scope>NUCLEOTIDE SEQUENCE</scope>
    <source>
        <strain evidence="5">H3</strain>
        <tissue evidence="5">Leaf</tissue>
    </source>
</reference>
<comment type="similarity">
    <text evidence="1">Belongs to the bacterial ribosomal protein bL34 family.</text>
</comment>
<dbReference type="GO" id="GO:0003735">
    <property type="term" value="F:structural constituent of ribosome"/>
    <property type="evidence" value="ECO:0007669"/>
    <property type="project" value="InterPro"/>
</dbReference>
<evidence type="ECO:0000256" key="3">
    <source>
        <dbReference type="ARBA" id="ARBA00023274"/>
    </source>
</evidence>
<dbReference type="PANTHER" id="PTHR14503:SF4">
    <property type="entry name" value="LARGE RIBOSOMAL SUBUNIT PROTEIN BL34M"/>
    <property type="match status" value="1"/>
</dbReference>
<dbReference type="Pfam" id="PF00468">
    <property type="entry name" value="Ribosomal_L34"/>
    <property type="match status" value="1"/>
</dbReference>
<dbReference type="FunFam" id="1.10.287.3980:FF:000001">
    <property type="entry name" value="Mitochondrial ribosomal protein L34"/>
    <property type="match status" value="1"/>
</dbReference>
<evidence type="ECO:0000313" key="6">
    <source>
        <dbReference type="Proteomes" id="UP000886520"/>
    </source>
</evidence>
<dbReference type="GO" id="GO:0005762">
    <property type="term" value="C:mitochondrial large ribosomal subunit"/>
    <property type="evidence" value="ECO:0007669"/>
    <property type="project" value="TreeGrafter"/>
</dbReference>
<dbReference type="Gene3D" id="1.10.287.3980">
    <property type="match status" value="1"/>
</dbReference>
<comment type="caution">
    <text evidence="5">The sequence shown here is derived from an EMBL/GenBank/DDBJ whole genome shotgun (WGS) entry which is preliminary data.</text>
</comment>
<gene>
    <name evidence="5" type="ORF">GOP47_0016478</name>
</gene>
<dbReference type="Proteomes" id="UP000886520">
    <property type="component" value="Chromosome 16"/>
</dbReference>
<evidence type="ECO:0000256" key="1">
    <source>
        <dbReference type="ARBA" id="ARBA00010111"/>
    </source>
</evidence>
<keyword evidence="3" id="KW-0687">Ribonucleoprotein</keyword>
<dbReference type="GO" id="GO:0006412">
    <property type="term" value="P:translation"/>
    <property type="evidence" value="ECO:0007669"/>
    <property type="project" value="InterPro"/>
</dbReference>
<dbReference type="NCBIfam" id="TIGR01030">
    <property type="entry name" value="rpmH_bact"/>
    <property type="match status" value="1"/>
</dbReference>
<accession>A0A9D4UIN3</accession>
<name>A0A9D4UIN3_ADICA</name>
<protein>
    <recommendedName>
        <fullName evidence="4">Large ribosomal subunit protein bL34m</fullName>
    </recommendedName>
</protein>
<dbReference type="InterPro" id="IPR000271">
    <property type="entry name" value="Ribosomal_bL34"/>
</dbReference>
<dbReference type="EMBL" id="JABFUD020000016">
    <property type="protein sequence ID" value="KAI5068133.1"/>
    <property type="molecule type" value="Genomic_DNA"/>
</dbReference>
<dbReference type="OrthoDB" id="431691at2759"/>